<comment type="subunit">
    <text evidence="11">Component of the KEOPS complex that consists of Kae1, Bud32, Cgi121 and Pcc1; the whole complex dimerizes.</text>
</comment>
<dbReference type="GeneID" id="9752922"/>
<evidence type="ECO:0000256" key="8">
    <source>
        <dbReference type="ARBA" id="ARBA00022840"/>
    </source>
</evidence>
<dbReference type="RefSeq" id="WP_013337070.1">
    <property type="nucleotide sequence ID" value="NC_014537.1"/>
</dbReference>
<evidence type="ECO:0000256" key="3">
    <source>
        <dbReference type="ARBA" id="ARBA00022527"/>
    </source>
</evidence>
<evidence type="ECO:0000256" key="11">
    <source>
        <dbReference type="ARBA" id="ARBA00065170"/>
    </source>
</evidence>
<evidence type="ECO:0000256" key="1">
    <source>
        <dbReference type="ARBA" id="ARBA00010630"/>
    </source>
</evidence>
<dbReference type="InterPro" id="IPR000719">
    <property type="entry name" value="Prot_kinase_dom"/>
</dbReference>
<dbReference type="PROSITE" id="PS50011">
    <property type="entry name" value="PROTEIN_KINASE_DOM"/>
    <property type="match status" value="1"/>
</dbReference>
<dbReference type="GO" id="GO:0005829">
    <property type="term" value="C:cytosol"/>
    <property type="evidence" value="ECO:0007669"/>
    <property type="project" value="TreeGrafter"/>
</dbReference>
<evidence type="ECO:0000256" key="6">
    <source>
        <dbReference type="ARBA" id="ARBA00022741"/>
    </source>
</evidence>
<gene>
    <name evidence="13" type="ordered locus">Vdis_1973</name>
</gene>
<keyword evidence="4" id="KW-0808">Transferase</keyword>
<dbReference type="GO" id="GO:0005524">
    <property type="term" value="F:ATP binding"/>
    <property type="evidence" value="ECO:0007669"/>
    <property type="project" value="UniProtKB-KW"/>
</dbReference>
<comment type="similarity">
    <text evidence="1">Belongs to the protein kinase superfamily. BUD32 family.</text>
</comment>
<comment type="catalytic activity">
    <reaction evidence="9">
        <text>L-threonyl-[protein] + ATP = O-phospho-L-threonyl-[protein] + ADP + H(+)</text>
        <dbReference type="Rhea" id="RHEA:46608"/>
        <dbReference type="Rhea" id="RHEA-COMP:11060"/>
        <dbReference type="Rhea" id="RHEA-COMP:11605"/>
        <dbReference type="ChEBI" id="CHEBI:15378"/>
        <dbReference type="ChEBI" id="CHEBI:30013"/>
        <dbReference type="ChEBI" id="CHEBI:30616"/>
        <dbReference type="ChEBI" id="CHEBI:61977"/>
        <dbReference type="ChEBI" id="CHEBI:456216"/>
        <dbReference type="EC" id="2.7.11.1"/>
    </reaction>
</comment>
<dbReference type="Gene3D" id="1.10.510.10">
    <property type="entry name" value="Transferase(Phosphotransferase) domain 1"/>
    <property type="match status" value="1"/>
</dbReference>
<keyword evidence="14" id="KW-1185">Reference proteome</keyword>
<dbReference type="HOGENOM" id="CLU_063953_2_0_2"/>
<dbReference type="OrthoDB" id="31344at2157"/>
<keyword evidence="3 13" id="KW-0723">Serine/threonine-protein kinase</keyword>
<evidence type="ECO:0000256" key="2">
    <source>
        <dbReference type="ARBA" id="ARBA00012513"/>
    </source>
</evidence>
<dbReference type="PANTHER" id="PTHR12209">
    <property type="entry name" value="NON-SPECIFIC SERINE/THREONINE PROTEIN KINASE"/>
    <property type="match status" value="1"/>
</dbReference>
<name>E1QNY0_VULDI</name>
<dbReference type="AlphaFoldDB" id="E1QNY0"/>
<feature type="domain" description="Protein kinase" evidence="12">
    <location>
        <begin position="1"/>
        <end position="223"/>
    </location>
</feature>
<keyword evidence="7 13" id="KW-0418">Kinase</keyword>
<dbReference type="PANTHER" id="PTHR12209:SF0">
    <property type="entry name" value="EKC_KEOPS COMPLEX SUBUNIT TP53RK"/>
    <property type="match status" value="1"/>
</dbReference>
<dbReference type="GO" id="GO:0000408">
    <property type="term" value="C:EKC/KEOPS complex"/>
    <property type="evidence" value="ECO:0007669"/>
    <property type="project" value="UniProtKB-ARBA"/>
</dbReference>
<dbReference type="Proteomes" id="UP000006681">
    <property type="component" value="Chromosome"/>
</dbReference>
<dbReference type="EC" id="2.7.11.1" evidence="2"/>
<organism evidence="13 14">
    <name type="scientific">Vulcanisaeta distributa (strain DSM 14429 / JCM 11212 / NBRC 100878 / IC-017)</name>
    <dbReference type="NCBI Taxonomy" id="572478"/>
    <lineage>
        <taxon>Archaea</taxon>
        <taxon>Thermoproteota</taxon>
        <taxon>Thermoprotei</taxon>
        <taxon>Thermoproteales</taxon>
        <taxon>Thermoproteaceae</taxon>
        <taxon>Vulcanisaeta</taxon>
    </lineage>
</organism>
<keyword evidence="8" id="KW-0067">ATP-binding</keyword>
<dbReference type="InterPro" id="IPR022495">
    <property type="entry name" value="Bud32"/>
</dbReference>
<comment type="catalytic activity">
    <reaction evidence="10">
        <text>L-seryl-[protein] + ATP = O-phospho-L-seryl-[protein] + ADP + H(+)</text>
        <dbReference type="Rhea" id="RHEA:17989"/>
        <dbReference type="Rhea" id="RHEA-COMP:9863"/>
        <dbReference type="Rhea" id="RHEA-COMP:11604"/>
        <dbReference type="ChEBI" id="CHEBI:15378"/>
        <dbReference type="ChEBI" id="CHEBI:29999"/>
        <dbReference type="ChEBI" id="CHEBI:30616"/>
        <dbReference type="ChEBI" id="CHEBI:83421"/>
        <dbReference type="ChEBI" id="CHEBI:456216"/>
        <dbReference type="EC" id="2.7.11.1"/>
    </reaction>
</comment>
<keyword evidence="5" id="KW-0819">tRNA processing</keyword>
<keyword evidence="6" id="KW-0547">Nucleotide-binding</keyword>
<dbReference type="KEGG" id="vdi:Vdis_1973"/>
<reference evidence="13 14" key="1">
    <citation type="journal article" date="2010" name="Stand. Genomic Sci.">
        <title>Complete genome sequence of Vulcanisaeta distributa type strain (IC-017).</title>
        <authorList>
            <person name="Mavromatis K."/>
            <person name="Sikorski J."/>
            <person name="Pabst E."/>
            <person name="Teshima H."/>
            <person name="Lapidus A."/>
            <person name="Lucas S."/>
            <person name="Nolan M."/>
            <person name="Glavina Del Rio T."/>
            <person name="Cheng J.F."/>
            <person name="Bruce D."/>
            <person name="Goodwin L."/>
            <person name="Pitluck S."/>
            <person name="Liolios K."/>
            <person name="Ivanova N."/>
            <person name="Mikhailova N."/>
            <person name="Pati A."/>
            <person name="Chen A."/>
            <person name="Palaniappan K."/>
            <person name="Land M."/>
            <person name="Hauser L."/>
            <person name="Chang Y.J."/>
            <person name="Jeffries C.D."/>
            <person name="Rohde M."/>
            <person name="Spring S."/>
            <person name="Goker M."/>
            <person name="Wirth R."/>
            <person name="Woyke T."/>
            <person name="Bristow J."/>
            <person name="Eisen J.A."/>
            <person name="Markowitz V."/>
            <person name="Hugenholtz P."/>
            <person name="Klenk H.P."/>
            <person name="Kyrpides N.C."/>
        </authorList>
    </citation>
    <scope>NUCLEOTIDE SEQUENCE [LARGE SCALE GENOMIC DNA]</scope>
    <source>
        <strain evidence="14">DSM 14429 / JCM 11212 / NBRC 100878 / IC-017</strain>
    </source>
</reference>
<dbReference type="SUPFAM" id="SSF56112">
    <property type="entry name" value="Protein kinase-like (PK-like)"/>
    <property type="match status" value="1"/>
</dbReference>
<evidence type="ECO:0000256" key="5">
    <source>
        <dbReference type="ARBA" id="ARBA00022694"/>
    </source>
</evidence>
<dbReference type="GO" id="GO:0004674">
    <property type="term" value="F:protein serine/threonine kinase activity"/>
    <property type="evidence" value="ECO:0007669"/>
    <property type="project" value="UniProtKB-KW"/>
</dbReference>
<dbReference type="eggNOG" id="arCOG01185">
    <property type="taxonomic scope" value="Archaea"/>
</dbReference>
<accession>E1QNY0</accession>
<dbReference type="FunFam" id="3.30.200.20:FF:000201">
    <property type="entry name" value="TP53-regulating kinase isoform X1"/>
    <property type="match status" value="1"/>
</dbReference>
<dbReference type="Gene3D" id="3.30.200.20">
    <property type="entry name" value="Phosphorylase Kinase, domain 1"/>
    <property type="match status" value="1"/>
</dbReference>
<protein>
    <recommendedName>
        <fullName evidence="2">non-specific serine/threonine protein kinase</fullName>
        <ecNumber evidence="2">2.7.11.1</ecNumber>
    </recommendedName>
</protein>
<dbReference type="EMBL" id="CP002100">
    <property type="protein sequence ID" value="ADN51345.1"/>
    <property type="molecule type" value="Genomic_DNA"/>
</dbReference>
<evidence type="ECO:0000313" key="13">
    <source>
        <dbReference type="EMBL" id="ADN51345.1"/>
    </source>
</evidence>
<dbReference type="Pfam" id="PF01163">
    <property type="entry name" value="RIO1"/>
    <property type="match status" value="1"/>
</dbReference>
<evidence type="ECO:0000256" key="9">
    <source>
        <dbReference type="ARBA" id="ARBA00047899"/>
    </source>
</evidence>
<dbReference type="STRING" id="572478.Vdis_1973"/>
<evidence type="ECO:0000256" key="7">
    <source>
        <dbReference type="ARBA" id="ARBA00022777"/>
    </source>
</evidence>
<dbReference type="NCBIfam" id="TIGR03724">
    <property type="entry name" value="arch_bud32"/>
    <property type="match status" value="1"/>
</dbReference>
<sequence>MYHKPIAIGAEAVLYLEDWLGLTVLVKERVPKGYRRAEFDNYIRRLRTINEVRAMLRARELGVPVPKIYDVDLVNMRIRMEYLNGTPLVRLLMDNEELDDLIINYIRTMGNYIGILHRNGIVHGDPTPANALIVNNDKLYLIDFGLSEILGRAPNAQDIRMLYKLALDLNVTLRSFEALRKDQSRLLFTEFLNGYKGAMGPELTGRVESIVNRIRRMVRYAVR</sequence>
<proteinExistence type="inferred from homology"/>
<dbReference type="InterPro" id="IPR011009">
    <property type="entry name" value="Kinase-like_dom_sf"/>
</dbReference>
<evidence type="ECO:0000259" key="12">
    <source>
        <dbReference type="PROSITE" id="PS50011"/>
    </source>
</evidence>
<dbReference type="InterPro" id="IPR018934">
    <property type="entry name" value="RIO_dom"/>
</dbReference>
<dbReference type="GO" id="GO:0008033">
    <property type="term" value="P:tRNA processing"/>
    <property type="evidence" value="ECO:0007669"/>
    <property type="project" value="UniProtKB-KW"/>
</dbReference>
<evidence type="ECO:0000256" key="10">
    <source>
        <dbReference type="ARBA" id="ARBA00048679"/>
    </source>
</evidence>
<evidence type="ECO:0000256" key="4">
    <source>
        <dbReference type="ARBA" id="ARBA00022679"/>
    </source>
</evidence>
<reference evidence="14" key="2">
    <citation type="journal article" date="2010" name="Stand. Genomic Sci.">
        <title>Complete genome sequence of Vulcanisaeta distributa type strain (IC-017T).</title>
        <authorList>
            <person name="Mavromatis K."/>
            <person name="Sikorski J."/>
            <person name="Pabst E."/>
            <person name="Teshima H."/>
            <person name="Lapidus A."/>
            <person name="Lucas S."/>
            <person name="Nolan M."/>
            <person name="Glavina Del Rio T."/>
            <person name="Cheng J."/>
            <person name="Bruce D."/>
            <person name="Goodwin L."/>
            <person name="Pitluck S."/>
            <person name="Liolios K."/>
            <person name="Ivanova N."/>
            <person name="Mikhailova N."/>
            <person name="Pati A."/>
            <person name="Chen A."/>
            <person name="Palaniappan K."/>
            <person name="Land M."/>
            <person name="Hauser L."/>
            <person name="Chang Y."/>
            <person name="Jeffries C."/>
            <person name="Rohde M."/>
            <person name="Spring S."/>
            <person name="Goker M."/>
            <person name="Wirth R."/>
            <person name="Woyke T."/>
            <person name="Bristow J."/>
            <person name="Eisen J."/>
            <person name="Markowitz V."/>
            <person name="Hugenholtz P."/>
            <person name="Klenk H."/>
            <person name="Kyrpides N."/>
        </authorList>
    </citation>
    <scope>NUCLEOTIDE SEQUENCE [LARGE SCALE GENOMIC DNA]</scope>
    <source>
        <strain evidence="14">DSM 14429 / JCM 11212 / NBRC 100878 / IC-017</strain>
    </source>
</reference>
<evidence type="ECO:0000313" key="14">
    <source>
        <dbReference type="Proteomes" id="UP000006681"/>
    </source>
</evidence>